<gene>
    <name evidence="1" type="ORF">E5288_WYG006497</name>
</gene>
<keyword evidence="2" id="KW-1185">Reference proteome</keyword>
<evidence type="ECO:0000313" key="1">
    <source>
        <dbReference type="EMBL" id="MXQ86252.1"/>
    </source>
</evidence>
<proteinExistence type="predicted"/>
<accession>A0A6B0RAC9</accession>
<evidence type="ECO:0000313" key="2">
    <source>
        <dbReference type="Proteomes" id="UP000322234"/>
    </source>
</evidence>
<comment type="caution">
    <text evidence="1">The sequence shown here is derived from an EMBL/GenBank/DDBJ whole genome shotgun (WGS) entry which is preliminary data.</text>
</comment>
<sequence length="168" mass="18588">MGKKRSLYNCDQNNEPGIDLVMWATPHSLFFEPTSCPSLRRVNGGRERSQWTDAAGSTVIKQPHSNYRLEQQEGEKNETAFFLQDTNAVFTMTAVDSLGFESRAPEETQDAYLEVGASGVGKGNIQFKVSQISSGKIRAGEGLFLSSGLINEEPGCSVTRDLVFKRCW</sequence>
<organism evidence="1 2">
    <name type="scientific">Bos mutus</name>
    <name type="common">wild yak</name>
    <dbReference type="NCBI Taxonomy" id="72004"/>
    <lineage>
        <taxon>Eukaryota</taxon>
        <taxon>Metazoa</taxon>
        <taxon>Chordata</taxon>
        <taxon>Craniata</taxon>
        <taxon>Vertebrata</taxon>
        <taxon>Euteleostomi</taxon>
        <taxon>Mammalia</taxon>
        <taxon>Eutheria</taxon>
        <taxon>Laurasiatheria</taxon>
        <taxon>Artiodactyla</taxon>
        <taxon>Ruminantia</taxon>
        <taxon>Pecora</taxon>
        <taxon>Bovidae</taxon>
        <taxon>Bovinae</taxon>
        <taxon>Bos</taxon>
    </lineage>
</organism>
<dbReference type="AlphaFoldDB" id="A0A6B0RAC9"/>
<protein>
    <submittedName>
        <fullName evidence="1">Uncharacterized protein</fullName>
    </submittedName>
</protein>
<name>A0A6B0RAC9_9CETA</name>
<dbReference type="EMBL" id="VBQZ03000031">
    <property type="protein sequence ID" value="MXQ86252.1"/>
    <property type="molecule type" value="Genomic_DNA"/>
</dbReference>
<dbReference type="Proteomes" id="UP000322234">
    <property type="component" value="Unassembled WGS sequence"/>
</dbReference>
<reference evidence="1" key="1">
    <citation type="submission" date="2019-10" db="EMBL/GenBank/DDBJ databases">
        <title>The sequence and de novo assembly of the wild yak genome.</title>
        <authorList>
            <person name="Liu Y."/>
        </authorList>
    </citation>
    <scope>NUCLEOTIDE SEQUENCE [LARGE SCALE GENOMIC DNA]</scope>
    <source>
        <strain evidence="1">WY2019</strain>
    </source>
</reference>